<evidence type="ECO:0000256" key="1">
    <source>
        <dbReference type="ARBA" id="ARBA00004771"/>
    </source>
</evidence>
<keyword evidence="9 13" id="KW-0012">Acyltransferase</keyword>
<evidence type="ECO:0000256" key="7">
    <source>
        <dbReference type="ARBA" id="ARBA00022798"/>
    </source>
</evidence>
<dbReference type="Proteomes" id="UP000529310">
    <property type="component" value="Unassembled WGS sequence"/>
</dbReference>
<feature type="domain" description="O-acyltransferase WSD1-like N-terminal" evidence="11">
    <location>
        <begin position="9"/>
        <end position="153"/>
    </location>
</feature>
<evidence type="ECO:0000256" key="2">
    <source>
        <dbReference type="ARBA" id="ARBA00005189"/>
    </source>
</evidence>
<dbReference type="RefSeq" id="WP_206535829.1">
    <property type="nucleotide sequence ID" value="NZ_CP049255.1"/>
</dbReference>
<keyword evidence="5" id="KW-0444">Lipid biosynthesis</keyword>
<dbReference type="GO" id="GO:0051701">
    <property type="term" value="P:biological process involved in interaction with host"/>
    <property type="evidence" value="ECO:0007669"/>
    <property type="project" value="TreeGrafter"/>
</dbReference>
<evidence type="ECO:0000256" key="6">
    <source>
        <dbReference type="ARBA" id="ARBA00022679"/>
    </source>
</evidence>
<dbReference type="GO" id="GO:0006071">
    <property type="term" value="P:glycerol metabolic process"/>
    <property type="evidence" value="ECO:0007669"/>
    <property type="project" value="UniProtKB-KW"/>
</dbReference>
<dbReference type="GO" id="GO:0004144">
    <property type="term" value="F:diacylglycerol O-acyltransferase activity"/>
    <property type="evidence" value="ECO:0007669"/>
    <property type="project" value="UniProtKB-EC"/>
</dbReference>
<dbReference type="GO" id="GO:0071731">
    <property type="term" value="P:response to nitric oxide"/>
    <property type="evidence" value="ECO:0007669"/>
    <property type="project" value="TreeGrafter"/>
</dbReference>
<dbReference type="PANTHER" id="PTHR31650:SF1">
    <property type="entry name" value="WAX ESTER SYNTHASE_DIACYLGLYCEROL ACYLTRANSFERASE 4-RELATED"/>
    <property type="match status" value="1"/>
</dbReference>
<evidence type="ECO:0000313" key="13">
    <source>
        <dbReference type="EMBL" id="MBB2976942.1"/>
    </source>
</evidence>
<dbReference type="GO" id="GO:0019432">
    <property type="term" value="P:triglyceride biosynthetic process"/>
    <property type="evidence" value="ECO:0007669"/>
    <property type="project" value="UniProtKB-UniPathway"/>
</dbReference>
<keyword evidence="14" id="KW-1185">Reference proteome</keyword>
<evidence type="ECO:0000256" key="5">
    <source>
        <dbReference type="ARBA" id="ARBA00022516"/>
    </source>
</evidence>
<keyword evidence="6 13" id="KW-0808">Transferase</keyword>
<dbReference type="GO" id="GO:0001666">
    <property type="term" value="P:response to hypoxia"/>
    <property type="evidence" value="ECO:0007669"/>
    <property type="project" value="TreeGrafter"/>
</dbReference>
<feature type="domain" description="O-acyltransferase WSD1 C-terminal" evidence="12">
    <location>
        <begin position="280"/>
        <end position="422"/>
    </location>
</feature>
<evidence type="ECO:0000313" key="14">
    <source>
        <dbReference type="Proteomes" id="UP000529310"/>
    </source>
</evidence>
<comment type="pathway">
    <text evidence="2">Lipid metabolism.</text>
</comment>
<evidence type="ECO:0000256" key="8">
    <source>
        <dbReference type="ARBA" id="ARBA00023098"/>
    </source>
</evidence>
<dbReference type="Pfam" id="PF03007">
    <property type="entry name" value="WS_DGAT_cat"/>
    <property type="match status" value="1"/>
</dbReference>
<dbReference type="InterPro" id="IPR004255">
    <property type="entry name" value="O-acyltransferase_WSD1_N"/>
</dbReference>
<comment type="catalytic activity">
    <reaction evidence="10">
        <text>an acyl-CoA + a 1,2-diacyl-sn-glycerol = a triacyl-sn-glycerol + CoA</text>
        <dbReference type="Rhea" id="RHEA:10868"/>
        <dbReference type="ChEBI" id="CHEBI:17815"/>
        <dbReference type="ChEBI" id="CHEBI:57287"/>
        <dbReference type="ChEBI" id="CHEBI:58342"/>
        <dbReference type="ChEBI" id="CHEBI:64615"/>
        <dbReference type="EC" id="2.3.1.20"/>
    </reaction>
</comment>
<proteinExistence type="inferred from homology"/>
<dbReference type="InterPro" id="IPR045034">
    <property type="entry name" value="O-acyltransferase_WSD1-like"/>
</dbReference>
<comment type="similarity">
    <text evidence="3">Belongs to the long-chain O-acyltransferase family.</text>
</comment>
<keyword evidence="7" id="KW-0319">Glycerol metabolism</keyword>
<accession>A0A7W4YP98</accession>
<keyword evidence="8" id="KW-0443">Lipid metabolism</keyword>
<evidence type="ECO:0000259" key="11">
    <source>
        <dbReference type="Pfam" id="PF03007"/>
    </source>
</evidence>
<dbReference type="Pfam" id="PF06974">
    <property type="entry name" value="WS_DGAT_C"/>
    <property type="match status" value="1"/>
</dbReference>
<reference evidence="13 14" key="1">
    <citation type="submission" date="2020-08" db="EMBL/GenBank/DDBJ databases">
        <title>Sequencing the genomes of 1000 actinobacteria strains.</title>
        <authorList>
            <person name="Klenk H.-P."/>
        </authorList>
    </citation>
    <scope>NUCLEOTIDE SEQUENCE [LARGE SCALE GENOMIC DNA]</scope>
    <source>
        <strain evidence="13 14">DSM 27099</strain>
    </source>
</reference>
<sequence>MVSEPDPLSVDDARILSMESDVLTGHTLKLIVIEPGVPLDLDAVRAAVAARLVHQPRALQRVEAGEGPPRWVPSEGFDIVNHVRRRTGAEGATTEELWHAVGVLMSEHLDRAHPLWTLDLLGPLADGREAIAARMHHAMVDGIAGMRFLEAVLLDAVLLDVAGASMHAAGRRDGEQPISRAEELRRMPAAVLRELGRPGPASPFDRPVTSARELAFVAVPLKELKAIGASRPERATVNDVLLTVVAGGLSRWLGSHAAHSLRAQVPVSLHHRDEASTDLGNRDSFLNVDLPLTESDPLRRLDRISAQTRNEKLHDDPTLMYDLFHALGRWNWVTTAAHRIADSSREFSVAISNVPGPRARVSIAGRHVEDIFTSSEPATGHALRISAISCAGEMGIGFCVDPKALPRVAALADATSAAYRELRAAAQQSD</sequence>
<evidence type="ECO:0000256" key="3">
    <source>
        <dbReference type="ARBA" id="ARBA00009587"/>
    </source>
</evidence>
<name>A0A7W4YP98_9MICO</name>
<comment type="pathway">
    <text evidence="1">Glycerolipid metabolism; triacylglycerol biosynthesis.</text>
</comment>
<evidence type="ECO:0000256" key="4">
    <source>
        <dbReference type="ARBA" id="ARBA00013244"/>
    </source>
</evidence>
<dbReference type="AlphaFoldDB" id="A0A7W4YP98"/>
<dbReference type="EC" id="2.3.1.20" evidence="4"/>
<dbReference type="EMBL" id="JACHWQ010000009">
    <property type="protein sequence ID" value="MBB2976942.1"/>
    <property type="molecule type" value="Genomic_DNA"/>
</dbReference>
<dbReference type="GO" id="GO:0005886">
    <property type="term" value="C:plasma membrane"/>
    <property type="evidence" value="ECO:0007669"/>
    <property type="project" value="TreeGrafter"/>
</dbReference>
<dbReference type="InterPro" id="IPR009721">
    <property type="entry name" value="O-acyltransferase_WSD1_C"/>
</dbReference>
<evidence type="ECO:0000259" key="12">
    <source>
        <dbReference type="Pfam" id="PF06974"/>
    </source>
</evidence>
<gene>
    <name evidence="13" type="ORF">FHX49_002530</name>
</gene>
<evidence type="ECO:0000256" key="10">
    <source>
        <dbReference type="ARBA" id="ARBA00048109"/>
    </source>
</evidence>
<comment type="caution">
    <text evidence="13">The sequence shown here is derived from an EMBL/GenBank/DDBJ whole genome shotgun (WGS) entry which is preliminary data.</text>
</comment>
<evidence type="ECO:0000256" key="9">
    <source>
        <dbReference type="ARBA" id="ARBA00023315"/>
    </source>
</evidence>
<dbReference type="UniPathway" id="UPA00282"/>
<dbReference type="PANTHER" id="PTHR31650">
    <property type="entry name" value="O-ACYLTRANSFERASE (WSD1-LIKE) FAMILY PROTEIN"/>
    <property type="match status" value="1"/>
</dbReference>
<dbReference type="SUPFAM" id="SSF52777">
    <property type="entry name" value="CoA-dependent acyltransferases"/>
    <property type="match status" value="2"/>
</dbReference>
<protein>
    <recommendedName>
        <fullName evidence="4">diacylglycerol O-acyltransferase</fullName>
        <ecNumber evidence="4">2.3.1.20</ecNumber>
    </recommendedName>
</protein>
<organism evidence="13 14">
    <name type="scientific">Microbacterium endophyticum</name>
    <dbReference type="NCBI Taxonomy" id="1526412"/>
    <lineage>
        <taxon>Bacteria</taxon>
        <taxon>Bacillati</taxon>
        <taxon>Actinomycetota</taxon>
        <taxon>Actinomycetes</taxon>
        <taxon>Micrococcales</taxon>
        <taxon>Microbacteriaceae</taxon>
        <taxon>Microbacterium</taxon>
    </lineage>
</organism>